<comment type="caution">
    <text evidence="1">The sequence shown here is derived from an EMBL/GenBank/DDBJ whole genome shotgun (WGS) entry which is preliminary data.</text>
</comment>
<proteinExistence type="predicted"/>
<keyword evidence="2" id="KW-1185">Reference proteome</keyword>
<protein>
    <recommendedName>
        <fullName evidence="3">Alcohol dehydrogenase-like C-terminal domain-containing protein</fullName>
    </recommendedName>
</protein>
<organism evidence="1 2">
    <name type="scientific">Mycena maculata</name>
    <dbReference type="NCBI Taxonomy" id="230809"/>
    <lineage>
        <taxon>Eukaryota</taxon>
        <taxon>Fungi</taxon>
        <taxon>Dikarya</taxon>
        <taxon>Basidiomycota</taxon>
        <taxon>Agaricomycotina</taxon>
        <taxon>Agaricomycetes</taxon>
        <taxon>Agaricomycetidae</taxon>
        <taxon>Agaricales</taxon>
        <taxon>Marasmiineae</taxon>
        <taxon>Mycenaceae</taxon>
        <taxon>Mycena</taxon>
    </lineage>
</organism>
<dbReference type="PANTHER" id="PTHR45348">
    <property type="entry name" value="HYPOTHETICAL OXIDOREDUCTASE (EUROFUNG)"/>
    <property type="match status" value="1"/>
</dbReference>
<dbReference type="InterPro" id="IPR036291">
    <property type="entry name" value="NAD(P)-bd_dom_sf"/>
</dbReference>
<dbReference type="AlphaFoldDB" id="A0AAD7JNN5"/>
<dbReference type="EMBL" id="JARJLG010000027">
    <property type="protein sequence ID" value="KAJ7768674.1"/>
    <property type="molecule type" value="Genomic_DNA"/>
</dbReference>
<gene>
    <name evidence="1" type="ORF">DFH07DRAFT_1058321</name>
</gene>
<dbReference type="GO" id="GO:0016651">
    <property type="term" value="F:oxidoreductase activity, acting on NAD(P)H"/>
    <property type="evidence" value="ECO:0007669"/>
    <property type="project" value="InterPro"/>
</dbReference>
<dbReference type="Proteomes" id="UP001215280">
    <property type="component" value="Unassembled WGS sequence"/>
</dbReference>
<dbReference type="SUPFAM" id="SSF51735">
    <property type="entry name" value="NAD(P)-binding Rossmann-fold domains"/>
    <property type="match status" value="1"/>
</dbReference>
<dbReference type="InterPro" id="IPR047122">
    <property type="entry name" value="Trans-enoyl_RdTase-like"/>
</dbReference>
<accession>A0AAD7JNN5</accession>
<reference evidence="1" key="1">
    <citation type="submission" date="2023-03" db="EMBL/GenBank/DDBJ databases">
        <title>Massive genome expansion in bonnet fungi (Mycena s.s.) driven by repeated elements and novel gene families across ecological guilds.</title>
        <authorList>
            <consortium name="Lawrence Berkeley National Laboratory"/>
            <person name="Harder C.B."/>
            <person name="Miyauchi S."/>
            <person name="Viragh M."/>
            <person name="Kuo A."/>
            <person name="Thoen E."/>
            <person name="Andreopoulos B."/>
            <person name="Lu D."/>
            <person name="Skrede I."/>
            <person name="Drula E."/>
            <person name="Henrissat B."/>
            <person name="Morin E."/>
            <person name="Kohler A."/>
            <person name="Barry K."/>
            <person name="LaButti K."/>
            <person name="Morin E."/>
            <person name="Salamov A."/>
            <person name="Lipzen A."/>
            <person name="Mereny Z."/>
            <person name="Hegedus B."/>
            <person name="Baldrian P."/>
            <person name="Stursova M."/>
            <person name="Weitz H."/>
            <person name="Taylor A."/>
            <person name="Grigoriev I.V."/>
            <person name="Nagy L.G."/>
            <person name="Martin F."/>
            <person name="Kauserud H."/>
        </authorList>
    </citation>
    <scope>NUCLEOTIDE SEQUENCE</scope>
    <source>
        <strain evidence="1">CBHHK188m</strain>
    </source>
</reference>
<name>A0AAD7JNN5_9AGAR</name>
<evidence type="ECO:0008006" key="3">
    <source>
        <dbReference type="Google" id="ProtNLM"/>
    </source>
</evidence>
<dbReference type="Gene3D" id="3.90.180.10">
    <property type="entry name" value="Medium-chain alcohol dehydrogenases, catalytic domain"/>
    <property type="match status" value="1"/>
</dbReference>
<sequence length="172" mass="18337">MPHSPGTNPSRETIQLLKFLGFTRIVAYASSAHFADLKHRGATEFIDRADGSLTDLAVHPPVKVVYDTTFGTGALNAARTVGLVHVQGFFAGPDVTHPSTTMKGHPACPEYTPFGKLLMKNLPEMLKTGVIVPYRVEVVPNGLAKIPAALDKMKAGGVSDVELVAHPHDSTA</sequence>
<evidence type="ECO:0000313" key="1">
    <source>
        <dbReference type="EMBL" id="KAJ7768674.1"/>
    </source>
</evidence>
<dbReference type="Gene3D" id="3.40.50.720">
    <property type="entry name" value="NAD(P)-binding Rossmann-like Domain"/>
    <property type="match status" value="1"/>
</dbReference>
<evidence type="ECO:0000313" key="2">
    <source>
        <dbReference type="Proteomes" id="UP001215280"/>
    </source>
</evidence>